<accession>A0A1C7LML3</accession>
<organism evidence="1 2">
    <name type="scientific">Grifola frondosa</name>
    <name type="common">Maitake</name>
    <name type="synonym">Polyporus frondosus</name>
    <dbReference type="NCBI Taxonomy" id="5627"/>
    <lineage>
        <taxon>Eukaryota</taxon>
        <taxon>Fungi</taxon>
        <taxon>Dikarya</taxon>
        <taxon>Basidiomycota</taxon>
        <taxon>Agaricomycotina</taxon>
        <taxon>Agaricomycetes</taxon>
        <taxon>Polyporales</taxon>
        <taxon>Grifolaceae</taxon>
        <taxon>Grifola</taxon>
    </lineage>
</organism>
<keyword evidence="2" id="KW-1185">Reference proteome</keyword>
<proteinExistence type="predicted"/>
<evidence type="ECO:0000313" key="1">
    <source>
        <dbReference type="EMBL" id="OBZ65973.1"/>
    </source>
</evidence>
<evidence type="ECO:0000313" key="2">
    <source>
        <dbReference type="Proteomes" id="UP000092993"/>
    </source>
</evidence>
<dbReference type="OrthoDB" id="3264206at2759"/>
<comment type="caution">
    <text evidence="1">The sequence shown here is derived from an EMBL/GenBank/DDBJ whole genome shotgun (WGS) entry which is preliminary data.</text>
</comment>
<dbReference type="EMBL" id="LUGG01000038">
    <property type="protein sequence ID" value="OBZ65973.1"/>
    <property type="molecule type" value="Genomic_DNA"/>
</dbReference>
<protein>
    <submittedName>
        <fullName evidence="1">Uncharacterized protein</fullName>
    </submittedName>
</protein>
<dbReference type="Proteomes" id="UP000092993">
    <property type="component" value="Unassembled WGS sequence"/>
</dbReference>
<reference evidence="1 2" key="1">
    <citation type="submission" date="2016-03" db="EMBL/GenBank/DDBJ databases">
        <title>Whole genome sequencing of Grifola frondosa 9006-11.</title>
        <authorList>
            <person name="Min B."/>
            <person name="Park H."/>
            <person name="Kim J.-G."/>
            <person name="Cho H."/>
            <person name="Oh Y.-L."/>
            <person name="Kong W.-S."/>
            <person name="Choi I.-G."/>
        </authorList>
    </citation>
    <scope>NUCLEOTIDE SEQUENCE [LARGE SCALE GENOMIC DNA]</scope>
    <source>
        <strain evidence="1 2">9006-11</strain>
    </source>
</reference>
<name>A0A1C7LML3_GRIFR</name>
<dbReference type="AlphaFoldDB" id="A0A1C7LML3"/>
<gene>
    <name evidence="1" type="ORF">A0H81_14202</name>
</gene>
<sequence>MLSITWRPRLALGPKNRIWTNNLIRQGEILGRRIDIKPTRTGHYKPLHQFFPFFNFRFRRQSATDTPTAISGLDGVDQLHSIQRDNGLWGRLVRYSQFTPQQPNAAWTCMHRGNLGPLSLPGARQLGYGVRKLWYWFLRQCDSICTLATCELSFQDDVYMQVIEPSNHLLTTRYNNSIVTPIAPGHPRVGWASVNASAQLIPTQGPEGPAFLPHWGRGCSAHRPDVNISNPKKAGLHDFVLLAGPDCDHNLAIAEVKTYWSYSDNDFMNILSPLVCTPQGVFTWHAIPTTTHALIKQIWGELLFYNASWGFATNGRKNWNDPQLHEAMAGMQFAAVDGRVREIFAGQMVHIQVDTAGSAYDQWLINNLCATQQNPY</sequence>